<dbReference type="SUPFAM" id="SSF55874">
    <property type="entry name" value="ATPase domain of HSP90 chaperone/DNA topoisomerase II/histidine kinase"/>
    <property type="match status" value="2"/>
</dbReference>
<evidence type="ECO:0000313" key="3">
    <source>
        <dbReference type="Proteomes" id="UP001460270"/>
    </source>
</evidence>
<organism evidence="2 3">
    <name type="scientific">Mugilogobius chulae</name>
    <name type="common">yellowstripe goby</name>
    <dbReference type="NCBI Taxonomy" id="88201"/>
    <lineage>
        <taxon>Eukaryota</taxon>
        <taxon>Metazoa</taxon>
        <taxon>Chordata</taxon>
        <taxon>Craniata</taxon>
        <taxon>Vertebrata</taxon>
        <taxon>Euteleostomi</taxon>
        <taxon>Actinopterygii</taxon>
        <taxon>Neopterygii</taxon>
        <taxon>Teleostei</taxon>
        <taxon>Neoteleostei</taxon>
        <taxon>Acanthomorphata</taxon>
        <taxon>Gobiaria</taxon>
        <taxon>Gobiiformes</taxon>
        <taxon>Gobioidei</taxon>
        <taxon>Gobiidae</taxon>
        <taxon>Gobionellinae</taxon>
        <taxon>Mugilogobius</taxon>
    </lineage>
</organism>
<evidence type="ECO:0000259" key="1">
    <source>
        <dbReference type="Pfam" id="PF25794"/>
    </source>
</evidence>
<keyword evidence="3" id="KW-1185">Reference proteome</keyword>
<dbReference type="InterPro" id="IPR058210">
    <property type="entry name" value="SACS/Nov_dom"/>
</dbReference>
<protein>
    <recommendedName>
        <fullName evidence="1">Sacsin/Nov domain-containing protein</fullName>
    </recommendedName>
</protein>
<dbReference type="Proteomes" id="UP001460270">
    <property type="component" value="Unassembled WGS sequence"/>
</dbReference>
<sequence>MSAKTKKKNRTPFGATAPPFIDYLKDILRRYPDGGQILKELIQNADDAGATEVIFFHDNRSHGTENLWAEDLAKYQGPALYAYNNAEFTDEDWDGIQSVARSVKRSDPIKWDALDLGSTQFDKYIQCGSPGYDGPSEKIFGAKNGGYRWSLDDEEDQHMLTTMHDQFQPFRDIVSLVSSKEWDRVIQEDQNFNGTLFRFPLRTEPSEISDNLYGSERVDELFGSFIADADLSLLFLKNVSSVSLKHIDAKGSVTTKLEVKSTASQNLNTDLREGPTKGYTTIKHITLESDKLQETKWLVTSCTLTEGHVDQLDKLAEKLKFVPRVDLAFPCDNNTDCSKSRLCCFLPLPNNESNKTGLPVYVNAYFGLTDNRRHIKWLEEDQMNDEHAIWNEMLIKEVLPETYLTIIQDAIRLIQCYDLEVNSIYNLWPDLSKCSTKKNGMRWPWMCSSSSKDERQFVTMSEAVFPCNGPTPLKTLAAIARVLVSRKKNLVTLSDSATRALKEAYPEFSSLTHVTPAFLRDILHNSGVQDISDMDKLTLLEYILSDKQYTELCGLQLLPLSDGSFKSFTNREETQFYLTARNFQGIYIASLVDLSLLPFCQSLFILQDLSSECVYHLRQVAKQNLFLVIDIDANQVLGYTRKHLPDEWKSTDNSHVPWEVSSDRYPPLNWLQGFWSFLNSHFKELSCFTGLPLIPVNTVNPTLIFEKSKQVTLPDIIAKLVNRVGGTVVKENNWLKHEDLDSYVLSPSPQHVLQVFVNLQPQQVINELILLSRLDFLSHREKELLLQLPLFQTMAGEYTAAQSKQAMLFISGLTIPVDLPMPNTVVKCATESDRRLLQLLNISLLETAQAASFLIDVVERRACSKTDTAKIMAWILDHGNILFSHNPNLKGRCTHLVNSFKILFEDCYFPPAVYTKTSQMLASLIDLGLIHKEVDVSPEHLLHAATLIETLTTHQSQEAGKKAQVLLKILDANDLLDRFSHDQIEQLKRLKWVPKSGFSCLEEMRHSMYEDIVGYVMPLEGKFSENLCTKLGLKQPPPPKKVAQNLKVLISKSKEMKSPDTNGDFKRKLRSIYGHMQKSIYDYTTIISTDTKWLWNLQNFPHNLDLSSQIGKVPDEFLLYKHLFQAFGLREELADKEIIEILYTIMKTIEDREVSVATSSEVKVSIDILNWLWREKKVVPDDVLVPVIAQHGEYTLKPKSLAVFCDLSKNGLKELECSQEEMHVVHEEMPIATAEWLGIQLLSTYILDPKSIGIEQYYSKCRGCWGTTCKFLLDFRVHKDDPESLIDPDMKLCQGPCVWAFNNEQFSSNDWDNIVKVGSASKENMVEKIGMFGLGFNTVYHVTDIPSILSGNTLLILDPNITHLKRRIKHKSNPGIKLELSRSICSGFLVNSLHMKVESYLSEISSKVYYKSDILSFQKHFTHDSQFHLLFLKSIKTVSLQTASSCASTPLKSGDITDIFTVSKTTLCRMDIPEESPALMQQDAEKFKVDIVEITCHQSVETQVQRWLLCSCFGTSDSLNLAMQKNKKVVFSLPVGGVAIPLQFNNEAETYEASQTNIAGKAFCFLPLSIDTGLPFNVNGTFAVTSNRKTLWESGVKHEWNRSLLQDPILSAFITALLALKNMSLSKQLDKYCYHTFWPQREHVSENFRPLVDAFYCTIAQNGSAPKLFSDGEHWFSLESAIIFHEDIEQDQNIFPLAMQVCQKHVKSNHAVSLPTWIRNGFKLAGLESVLQDKTWNWERFYKEAVFAHLDQLDPEWRDTLMLHAINLNMKEIDSLLVAYPCIPTTSGQLQYICKLVNPNGKVVCLFEHGEGRTLGGTTNDFRSPKNVLRLENLGMASDILSLEEITKKAKAISQVWVKDKNKAYENIKCLLDLLKLHLQSDSSPFWKELQATSFMPAFRPGDAKMEREVMLERPAHVFTDKCALLVNMKEPVLELSRLKIHSSDPVLQMLNVKNNPGPALVLQQLKEANAQCQSMDKPVLHKIAYECYKFLDHQLCDSEEDMRNRILQCAKSFTFVLVGDTFVNISCVAERAQVEAKPYLYSLPHQFKHFRTLWEMTGVEKEFTISQYMNALSSISAKHGNKPLTQSDLSICLTILNRGIFEPHKKVKNCLVPNKKSILQPAQTLFYNDSPWMPVKKRVNLCHENISRPMAIHLGVKTTRHHTLMSNVVENMSPFAFQFEQQEQLTVRIRNIISAYPAKKDILKELIQNADDAEATEINFQLGEGGKHNALGKTGKYGLGFNSVYHLTDCPSILTGDKLLCISDPNQNYIESTSDVSPAGIGYNLVDSFKEMYMDVYRTFLPDTFPLREGTMFRLPLRTDAMARTSEISRESVTENDMKELCSALSEEPEGLILFLRSIRKINVYEMDKDGELKIIYKKKVFDEGKQCALKSDKPIDQKVIYGTVISTSQKKLTKWIVAERFVKNTDDRQSMAIGKLAQASVATRLNLKNEPKSDLNGEAFCSLPLPGHTGLPVHVNANFEVDSSRRNLWKEDGQSCKMKWNEYLKQTVIAPLYADLLDYLHSNLPNKKDYKMKSEQFLIESYLCFFPIVNKSVHPEWHEMVHEVYRSIQLKSLNVIPVFKGSTQVNVDNQRSQVKLYSFNWSSIAETDPTERPYLPREEVSTKIIPLDILDILEDVGMKLVPLSMQNVWSSFQSAGINLDYVTPSTVQRFLRAKPLNDPSQTEEQLPLPVSQTLIKDGKRCTELLSFCLKDLEADKEKDTKVNHSVIEGLPLLLTKDKILRVFNLNSPKFATPYDRLFIKYEKHFADYQTIKPIIFTLKNQYLKPLIKCFLQTCDVDPHKKLYIPSENMLEWLNFFWKFIISQLQTCADLTISSVKQLYSECCILPVICPQTKQKYLKMMRDMPSVIMFYSDRDLSSTLFELGFLKLDTAFFREMDREWHSLLSSELLNVTNSSSVLDQLYNRSIVEFSQLDSSKIDELQSFLNSGVSKAKDIQDYQRKFRSLLLFETINCERVRIDGSKHIYTLNIQALSDLDFFVLFLLPVVHKLTERQTQDCLKLLLSLQHDYNFSNSKDRILSTFRNVRLIRNSLGQLQLVSYFYDNDVELFRVMLPTERFVPKTFLDEMTKDSICRDIDLNFLLKELGMKHTVTAEDIATFAQQIENEVKRKEHLENLKKKSSIVFRAALKFAEDRENNRNKLVQNIAHLCDYHPSFTSEDSAVSISGALIEGEEKHQERIWSSMSIIHVPVYRSKEVQQVLSSAGAFEKPPSEYVAKNLKNMPDTLVFQSCYAFLQNLPDPSQSLDRLPVVLVEKNKKLVKAEDVCFSLDYDSDFRPYFYRIPSELGLYKDFFTNIGVRTEPSVSQFCNILAALYSETCNKPNLQPNQQKTVKRAVQQLFKLVKEQKQCLDDIKILYLPGVNGKLMESHKLYYNDTSFVAERIEQALPEKFVLLEKLSNCHMKSDVYEHHKLINSSHRNFSPKLERQMELCERNCEFGGFFEEHISSAVFQYGLICLIRAELEGNVSQEEAKEMCNATFGRLKIVCCQSLQTELWLEKQQLPKTAAETEVYVKKGQQGCTFYLQHNDLNYTGINQVSQTLAMEINNLLGTILGSQKLMACSSLITCDDLKQVRKILEKNQIYDSVEVESLHLSPPAPGTEIPEEWHDALDMSILNNFEEGEYVGYYANEKYIYAIIVEELSGHTTQLTQRYKVNIGKEEPVEVGFLDLFQFKREKQSPPPSSSSWELQLVEGASSTLPNKTQGPRRLLLKRPRKKLTKVWMRFGIFLQRRDTKPSRDSI</sequence>
<feature type="domain" description="Sacsin/Nov" evidence="1">
    <location>
        <begin position="158"/>
        <end position="252"/>
    </location>
</feature>
<dbReference type="PANTHER" id="PTHR46919">
    <property type="entry name" value="ZINC FINGER, C3HC4 TYPE (RING FINGER) FAMILY PROTEIN"/>
    <property type="match status" value="1"/>
</dbReference>
<dbReference type="PANTHER" id="PTHR46919:SF2">
    <property type="entry name" value="SACSIN"/>
    <property type="match status" value="1"/>
</dbReference>
<reference evidence="3" key="1">
    <citation type="submission" date="2024-04" db="EMBL/GenBank/DDBJ databases">
        <title>Salinicola lusitanus LLJ914,a marine bacterium isolated from the Okinawa Trough.</title>
        <authorList>
            <person name="Li J."/>
        </authorList>
    </citation>
    <scope>NUCLEOTIDE SEQUENCE [LARGE SCALE GENOMIC DNA]</scope>
</reference>
<feature type="domain" description="Sacsin/Nov" evidence="1">
    <location>
        <begin position="2183"/>
        <end position="2221"/>
    </location>
</feature>
<feature type="domain" description="Sacsin/Nov" evidence="1">
    <location>
        <begin position="19"/>
        <end position="110"/>
    </location>
</feature>
<dbReference type="Pfam" id="PF25794">
    <property type="entry name" value="SACS"/>
    <property type="match status" value="5"/>
</dbReference>
<feature type="domain" description="Sacsin/Nov" evidence="1">
    <location>
        <begin position="2222"/>
        <end position="2372"/>
    </location>
</feature>
<name>A0AAW0NTT2_9GOBI</name>
<accession>A0AAW0NTT2</accession>
<dbReference type="InterPro" id="IPR036890">
    <property type="entry name" value="HATPase_C_sf"/>
</dbReference>
<gene>
    <name evidence="2" type="ORF">WMY93_017684</name>
</gene>
<dbReference type="EMBL" id="JBBPFD010000012">
    <property type="protein sequence ID" value="KAK7905077.1"/>
    <property type="molecule type" value="Genomic_DNA"/>
</dbReference>
<comment type="caution">
    <text evidence="2">The sequence shown here is derived from an EMBL/GenBank/DDBJ whole genome shotgun (WGS) entry which is preliminary data.</text>
</comment>
<proteinExistence type="predicted"/>
<evidence type="ECO:0000313" key="2">
    <source>
        <dbReference type="EMBL" id="KAK7905077.1"/>
    </source>
</evidence>
<feature type="domain" description="Sacsin/Nov" evidence="1">
    <location>
        <begin position="1267"/>
        <end position="1382"/>
    </location>
</feature>